<accession>A0ABQ5DFN6</accession>
<dbReference type="Proteomes" id="UP001151760">
    <property type="component" value="Unassembled WGS sequence"/>
</dbReference>
<keyword evidence="2" id="KW-1185">Reference proteome</keyword>
<sequence length="82" mass="9387">MTTMAENVIAASSETRPPMLEKGMYESWKTRIILYIRGKENGEMLKDLIDNGPYQFKSENIVKDIDGVIDIPRPQRLEDIDG</sequence>
<comment type="caution">
    <text evidence="1">The sequence shown here is derived from an EMBL/GenBank/DDBJ whole genome shotgun (WGS) entry which is preliminary data.</text>
</comment>
<dbReference type="EMBL" id="BQNB010015199">
    <property type="protein sequence ID" value="GJT37142.1"/>
    <property type="molecule type" value="Genomic_DNA"/>
</dbReference>
<name>A0ABQ5DFN6_9ASTR</name>
<organism evidence="1 2">
    <name type="scientific">Tanacetum coccineum</name>
    <dbReference type="NCBI Taxonomy" id="301880"/>
    <lineage>
        <taxon>Eukaryota</taxon>
        <taxon>Viridiplantae</taxon>
        <taxon>Streptophyta</taxon>
        <taxon>Embryophyta</taxon>
        <taxon>Tracheophyta</taxon>
        <taxon>Spermatophyta</taxon>
        <taxon>Magnoliopsida</taxon>
        <taxon>eudicotyledons</taxon>
        <taxon>Gunneridae</taxon>
        <taxon>Pentapetalae</taxon>
        <taxon>asterids</taxon>
        <taxon>campanulids</taxon>
        <taxon>Asterales</taxon>
        <taxon>Asteraceae</taxon>
        <taxon>Asteroideae</taxon>
        <taxon>Anthemideae</taxon>
        <taxon>Anthemidinae</taxon>
        <taxon>Tanacetum</taxon>
    </lineage>
</organism>
<evidence type="ECO:0000313" key="1">
    <source>
        <dbReference type="EMBL" id="GJT37142.1"/>
    </source>
</evidence>
<gene>
    <name evidence="1" type="ORF">Tco_0937007</name>
</gene>
<reference evidence="1" key="1">
    <citation type="journal article" date="2022" name="Int. J. Mol. Sci.">
        <title>Draft Genome of Tanacetum Coccineum: Genomic Comparison of Closely Related Tanacetum-Family Plants.</title>
        <authorList>
            <person name="Yamashiro T."/>
            <person name="Shiraishi A."/>
            <person name="Nakayama K."/>
            <person name="Satake H."/>
        </authorList>
    </citation>
    <scope>NUCLEOTIDE SEQUENCE</scope>
</reference>
<protein>
    <submittedName>
        <fullName evidence="1">Uncharacterized protein</fullName>
    </submittedName>
</protein>
<evidence type="ECO:0000313" key="2">
    <source>
        <dbReference type="Proteomes" id="UP001151760"/>
    </source>
</evidence>
<reference evidence="1" key="2">
    <citation type="submission" date="2022-01" db="EMBL/GenBank/DDBJ databases">
        <authorList>
            <person name="Yamashiro T."/>
            <person name="Shiraishi A."/>
            <person name="Satake H."/>
            <person name="Nakayama K."/>
        </authorList>
    </citation>
    <scope>NUCLEOTIDE SEQUENCE</scope>
</reference>
<proteinExistence type="predicted"/>